<keyword evidence="3" id="KW-1185">Reference proteome</keyword>
<feature type="region of interest" description="Disordered" evidence="1">
    <location>
        <begin position="91"/>
        <end position="113"/>
    </location>
</feature>
<evidence type="ECO:0000256" key="1">
    <source>
        <dbReference type="SAM" id="MobiDB-lite"/>
    </source>
</evidence>
<organism evidence="2 3">
    <name type="scientific">Streptacidiphilus cavernicola</name>
    <dbReference type="NCBI Taxonomy" id="3342716"/>
    <lineage>
        <taxon>Bacteria</taxon>
        <taxon>Bacillati</taxon>
        <taxon>Actinomycetota</taxon>
        <taxon>Actinomycetes</taxon>
        <taxon>Kitasatosporales</taxon>
        <taxon>Streptomycetaceae</taxon>
        <taxon>Streptacidiphilus</taxon>
    </lineage>
</organism>
<comment type="caution">
    <text evidence="2">The sequence shown here is derived from an EMBL/GenBank/DDBJ whole genome shotgun (WGS) entry which is preliminary data.</text>
</comment>
<proteinExistence type="predicted"/>
<dbReference type="RefSeq" id="WP_157624017.1">
    <property type="nucleotide sequence ID" value="NZ_JBHEZZ010000021.1"/>
</dbReference>
<accession>A0ABV6UVM8</accession>
<name>A0ABV6UVM8_9ACTN</name>
<reference evidence="2 3" key="1">
    <citation type="submission" date="2024-09" db="EMBL/GenBank/DDBJ databases">
        <authorList>
            <person name="Lee S.D."/>
        </authorList>
    </citation>
    <scope>NUCLEOTIDE SEQUENCE [LARGE SCALE GENOMIC DNA]</scope>
    <source>
        <strain evidence="2 3">N1-5</strain>
    </source>
</reference>
<evidence type="ECO:0000313" key="2">
    <source>
        <dbReference type="EMBL" id="MFC1405441.1"/>
    </source>
</evidence>
<evidence type="ECO:0000313" key="3">
    <source>
        <dbReference type="Proteomes" id="UP001592528"/>
    </source>
</evidence>
<sequence length="178" mass="19219">MPAVPERSIPEWSMPPPMVGGHVTGPVVVARSERAILIVRQVLAYGNGLGIEVEAYGRGTYRQEQGRTPDLDHGLRFSLLIADGRVARMDDESGLRDGRGPMMTNAGGQSGGGYDGSEDVRLSLWVWPLPPPGPVVLTCSWERAGLAEAKLTLDPDAIRTAAAASEPYWRTDRPDESL</sequence>
<dbReference type="EMBL" id="JBHEZZ010000021">
    <property type="protein sequence ID" value="MFC1405441.1"/>
    <property type="molecule type" value="Genomic_DNA"/>
</dbReference>
<protein>
    <submittedName>
        <fullName evidence="2">Uncharacterized protein</fullName>
    </submittedName>
</protein>
<gene>
    <name evidence="2" type="ORF">ACEZDJ_29565</name>
</gene>
<dbReference type="Proteomes" id="UP001592528">
    <property type="component" value="Unassembled WGS sequence"/>
</dbReference>